<keyword evidence="1 3" id="KW-0489">Methyltransferase</keyword>
<dbReference type="PANTHER" id="PTHR43619">
    <property type="entry name" value="S-ADENOSYL-L-METHIONINE-DEPENDENT METHYLTRANSFERASE YKTD-RELATED"/>
    <property type="match status" value="1"/>
</dbReference>
<dbReference type="PIRSF" id="PIRSF028177">
    <property type="entry name" value="Polyketide_synth_Omtfrase_TcmP"/>
    <property type="match status" value="1"/>
</dbReference>
<protein>
    <submittedName>
        <fullName evidence="3">Class I SAM-dependent methyltransferase</fullName>
        <ecNumber evidence="3">2.1.1.-</ecNumber>
    </submittedName>
</protein>
<dbReference type="InterPro" id="IPR029063">
    <property type="entry name" value="SAM-dependent_MTases_sf"/>
</dbReference>
<dbReference type="SUPFAM" id="SSF53335">
    <property type="entry name" value="S-adenosyl-L-methionine-dependent methyltransferases"/>
    <property type="match status" value="1"/>
</dbReference>
<keyword evidence="2 3" id="KW-0808">Transferase</keyword>
<dbReference type="Pfam" id="PF04072">
    <property type="entry name" value="LCM"/>
    <property type="match status" value="1"/>
</dbReference>
<accession>A0ABY7A4K5</accession>
<dbReference type="GO" id="GO:0008168">
    <property type="term" value="F:methyltransferase activity"/>
    <property type="evidence" value="ECO:0007669"/>
    <property type="project" value="UniProtKB-KW"/>
</dbReference>
<dbReference type="EC" id="2.1.1.-" evidence="3"/>
<gene>
    <name evidence="3" type="ORF">OU419_07345</name>
</gene>
<evidence type="ECO:0000256" key="1">
    <source>
        <dbReference type="ARBA" id="ARBA00022603"/>
    </source>
</evidence>
<name>A0ABY7A4K5_9PSED</name>
<dbReference type="Proteomes" id="UP001163624">
    <property type="component" value="Chromosome"/>
</dbReference>
<sequence>MERIGLRGTPETLLITLYAKAKECELADSLLHDHLARQTLERIDYDFERLHIGRAEQVGIALRAKLFDDWVRDFLARHSQAVVLQLGCGLDSRVFRIDPPSTVQWFEVDFPEVIALRERLYPARENCHLLPAALTAPDWWRAVPTGRPVLIVAEGVLPYVEAGQVPWLLRALVAHCGSGELVFDGYTRFGIRLLQRNPMIRKTGAILRWGLDDPADLVAQVPALRFVEAVAAYDPVQISRLSLGMRLIYRITLAIPALRRMGRLLRYRFG</sequence>
<organism evidence="3 4">
    <name type="scientific">Pseudomonas triclosanedens</name>
    <dbReference type="NCBI Taxonomy" id="2961893"/>
    <lineage>
        <taxon>Bacteria</taxon>
        <taxon>Pseudomonadati</taxon>
        <taxon>Pseudomonadota</taxon>
        <taxon>Gammaproteobacteria</taxon>
        <taxon>Pseudomonadales</taxon>
        <taxon>Pseudomonadaceae</taxon>
        <taxon>Pseudomonas</taxon>
    </lineage>
</organism>
<dbReference type="PANTHER" id="PTHR43619:SF2">
    <property type="entry name" value="S-ADENOSYL-L-METHIONINE-DEPENDENT METHYLTRANSFERASES SUPERFAMILY PROTEIN"/>
    <property type="match status" value="1"/>
</dbReference>
<dbReference type="Gene3D" id="3.40.50.150">
    <property type="entry name" value="Vaccinia Virus protein VP39"/>
    <property type="match status" value="1"/>
</dbReference>
<evidence type="ECO:0000313" key="3">
    <source>
        <dbReference type="EMBL" id="WAI51063.1"/>
    </source>
</evidence>
<reference evidence="3" key="1">
    <citation type="submission" date="2022-11" db="EMBL/GenBank/DDBJ databases">
        <title>Pseudomonas triclosanedens sp. nov., a triclosan degrader isolated from activated sludge.</title>
        <authorList>
            <person name="Yin Y."/>
            <person name="Lu Z."/>
        </authorList>
    </citation>
    <scope>NUCLEOTIDE SEQUENCE</scope>
    <source>
        <strain evidence="3">ZM23</strain>
    </source>
</reference>
<dbReference type="InterPro" id="IPR007213">
    <property type="entry name" value="Ppm1/Ppm2/Tcmp"/>
</dbReference>
<dbReference type="EMBL" id="CP113432">
    <property type="protein sequence ID" value="WAI51063.1"/>
    <property type="molecule type" value="Genomic_DNA"/>
</dbReference>
<dbReference type="InterPro" id="IPR016874">
    <property type="entry name" value="TcmP-like"/>
</dbReference>
<proteinExistence type="predicted"/>
<evidence type="ECO:0000256" key="2">
    <source>
        <dbReference type="ARBA" id="ARBA00022679"/>
    </source>
</evidence>
<dbReference type="GO" id="GO:0032259">
    <property type="term" value="P:methylation"/>
    <property type="evidence" value="ECO:0007669"/>
    <property type="project" value="UniProtKB-KW"/>
</dbReference>
<keyword evidence="4" id="KW-1185">Reference proteome</keyword>
<dbReference type="RefSeq" id="WP_254471662.1">
    <property type="nucleotide sequence ID" value="NZ_CP113432.1"/>
</dbReference>
<evidence type="ECO:0000313" key="4">
    <source>
        <dbReference type="Proteomes" id="UP001163624"/>
    </source>
</evidence>